<dbReference type="AlphaFoldDB" id="A0A9X3YK67"/>
<protein>
    <submittedName>
        <fullName evidence="2">Porin</fullName>
    </submittedName>
</protein>
<evidence type="ECO:0000313" key="3">
    <source>
        <dbReference type="Proteomes" id="UP001139971"/>
    </source>
</evidence>
<dbReference type="EMBL" id="JAOVZO020000015">
    <property type="protein sequence ID" value="MDC8013082.1"/>
    <property type="molecule type" value="Genomic_DNA"/>
</dbReference>
<comment type="caution">
    <text evidence="2">The sequence shown here is derived from an EMBL/GenBank/DDBJ whole genome shotgun (WGS) entry which is preliminary data.</text>
</comment>
<dbReference type="RefSeq" id="WP_263544769.1">
    <property type="nucleotide sequence ID" value="NZ_JAOVZO020000015.1"/>
</dbReference>
<reference evidence="2" key="1">
    <citation type="submission" date="2023-02" db="EMBL/GenBank/DDBJ databases">
        <title>Tahibacter soli sp. nov. isolated from soil.</title>
        <authorList>
            <person name="Baek J.H."/>
            <person name="Lee J.K."/>
            <person name="Choi D.G."/>
            <person name="Jeon C.O."/>
        </authorList>
    </citation>
    <scope>NUCLEOTIDE SEQUENCE</scope>
    <source>
        <strain evidence="2">BL</strain>
    </source>
</reference>
<evidence type="ECO:0000256" key="1">
    <source>
        <dbReference type="SAM" id="SignalP"/>
    </source>
</evidence>
<sequence length="363" mass="40524">MRAIVLYAGLLLAAGAASAQDGILAGSDAADAPAARWSWFGDFLARYEHTDGLPNNRDALHRTRARARLGGEYAAMPTLNFGAAIKLAQGSDHNRDNRINNDNERSDGAGIDQLYLRWQPGDNTRVLVGKAPLPFELTPLVWDADLRPAGASVVQHVPVGDFDRFEIGAGVFRGQHLYDDDSRIAAVQAGWRWREGAPTGAGILLTYLDFSNLEQLTSQGLARTNRRVAGTNRLVSDYRLLDLQLIGRTSVGSWPLEARIDLVRNLGADDRRDGARFSLVLGDRRRAGGWEFGYSNQRIQRDAVMAAFNEDDWWFHSFAHGYMPWVGYGFDDNWSLRVAGFRELREGLDEHTQRVVIDLESRW</sequence>
<feature type="signal peptide" evidence="1">
    <location>
        <begin position="1"/>
        <end position="19"/>
    </location>
</feature>
<dbReference type="SUPFAM" id="SSF56935">
    <property type="entry name" value="Porins"/>
    <property type="match status" value="1"/>
</dbReference>
<evidence type="ECO:0000313" key="2">
    <source>
        <dbReference type="EMBL" id="MDC8013082.1"/>
    </source>
</evidence>
<keyword evidence="1" id="KW-0732">Signal</keyword>
<proteinExistence type="predicted"/>
<name>A0A9X3YK67_9GAMM</name>
<keyword evidence="3" id="KW-1185">Reference proteome</keyword>
<dbReference type="Proteomes" id="UP001139971">
    <property type="component" value="Unassembled WGS sequence"/>
</dbReference>
<accession>A0A9X3YK67</accession>
<gene>
    <name evidence="2" type="ORF">OD750_011045</name>
</gene>
<feature type="chain" id="PRO_5040727853" evidence="1">
    <location>
        <begin position="20"/>
        <end position="363"/>
    </location>
</feature>
<dbReference type="Pfam" id="PF16930">
    <property type="entry name" value="Porin_5"/>
    <property type="match status" value="1"/>
</dbReference>
<organism evidence="2 3">
    <name type="scientific">Tahibacter soli</name>
    <dbReference type="NCBI Taxonomy" id="2983605"/>
    <lineage>
        <taxon>Bacteria</taxon>
        <taxon>Pseudomonadati</taxon>
        <taxon>Pseudomonadota</taxon>
        <taxon>Gammaproteobacteria</taxon>
        <taxon>Lysobacterales</taxon>
        <taxon>Rhodanobacteraceae</taxon>
        <taxon>Tahibacter</taxon>
    </lineage>
</organism>
<dbReference type="InterPro" id="IPR032638">
    <property type="entry name" value="Porin_5"/>
</dbReference>